<dbReference type="SMART" id="SM00490">
    <property type="entry name" value="HELICc"/>
    <property type="match status" value="1"/>
</dbReference>
<dbReference type="InterPro" id="IPR027417">
    <property type="entry name" value="P-loop_NTPase"/>
</dbReference>
<dbReference type="CDD" id="cd22473">
    <property type="entry name" value="KH-I_DDX46"/>
    <property type="match status" value="1"/>
</dbReference>
<dbReference type="PROSITE" id="PS51194">
    <property type="entry name" value="HELICASE_CTER"/>
    <property type="match status" value="1"/>
</dbReference>
<evidence type="ECO:0000313" key="3">
    <source>
        <dbReference type="EMBL" id="CEK86098.1"/>
    </source>
</evidence>
<dbReference type="EMBL" id="HACG01039233">
    <property type="protein sequence ID" value="CEK86098.1"/>
    <property type="molecule type" value="Transcribed_RNA"/>
</dbReference>
<dbReference type="CDD" id="cd18787">
    <property type="entry name" value="SF2_C_DEAD"/>
    <property type="match status" value="1"/>
</dbReference>
<gene>
    <name evidence="3" type="primary">ORF151781</name>
    <name evidence="2" type="synonym">ORF151771</name>
</gene>
<dbReference type="PANTHER" id="PTHR47958">
    <property type="entry name" value="ATP-DEPENDENT RNA HELICASE DBP3"/>
    <property type="match status" value="1"/>
</dbReference>
<dbReference type="AlphaFoldDB" id="A0A0B7AZ96"/>
<reference evidence="3" key="1">
    <citation type="submission" date="2014-12" db="EMBL/GenBank/DDBJ databases">
        <title>Insight into the proteome of Arion vulgaris.</title>
        <authorList>
            <person name="Aradska J."/>
            <person name="Bulat T."/>
            <person name="Smidak R."/>
            <person name="Sarate P."/>
            <person name="Gangsoo J."/>
            <person name="Sialana F."/>
            <person name="Bilban M."/>
            <person name="Lubec G."/>
        </authorList>
    </citation>
    <scope>NUCLEOTIDE SEQUENCE</scope>
    <source>
        <tissue evidence="3">Skin</tissue>
    </source>
</reference>
<evidence type="ECO:0000313" key="2">
    <source>
        <dbReference type="EMBL" id="CEK86097.1"/>
    </source>
</evidence>
<accession>A0A0B7AZ96</accession>
<sequence length="404" mass="44825">MKDLLKHSYTCLSLHGGIDQYDRDSIIHDFKSGTIKLLVATSVAARGLDVKQLILVVNFDCPNHYEDYVHRCGRTGRAGNKGFAYTFITTEQGRYATDIVRALELSGSPVPADLQNLLDTYREEAKASGKVVKRSSGFSGKGFKFDETEAQLADERKKLQKAALGLHDSDDEDGGAMSIDQKIEDMFASRKHVTDVAKPIINQAPGVVPQNLGSSQTNQQKLELARKLAARINHQKHLGPDAQDISQQAAIAIMKGDSVVVPQVASKTIAEQLAEKLNARLGYRPQSEEEQVVMEPTAGETFKRYEEELDINDFPQTARWKVTSREALATISDFSEAGITVRGSYFPSGKEPKEGERKLYLAIEATSELAISKAKAEIIRLIKEELIRLQNSYQPINRGRYKVL</sequence>
<organism evidence="3">
    <name type="scientific">Arion vulgaris</name>
    <dbReference type="NCBI Taxonomy" id="1028688"/>
    <lineage>
        <taxon>Eukaryota</taxon>
        <taxon>Metazoa</taxon>
        <taxon>Spiralia</taxon>
        <taxon>Lophotrochozoa</taxon>
        <taxon>Mollusca</taxon>
        <taxon>Gastropoda</taxon>
        <taxon>Heterobranchia</taxon>
        <taxon>Euthyneura</taxon>
        <taxon>Panpulmonata</taxon>
        <taxon>Eupulmonata</taxon>
        <taxon>Stylommatophora</taxon>
        <taxon>Helicina</taxon>
        <taxon>Arionoidea</taxon>
        <taxon>Arionidae</taxon>
        <taxon>Arion</taxon>
    </lineage>
</organism>
<dbReference type="SUPFAM" id="SSF52540">
    <property type="entry name" value="P-loop containing nucleoside triphosphate hydrolases"/>
    <property type="match status" value="1"/>
</dbReference>
<proteinExistence type="predicted"/>
<dbReference type="InterPro" id="IPR001650">
    <property type="entry name" value="Helicase_C-like"/>
</dbReference>
<feature type="domain" description="Helicase C-terminal" evidence="1">
    <location>
        <begin position="1"/>
        <end position="118"/>
    </location>
</feature>
<name>A0A0B7AZ96_9EUPU</name>
<dbReference type="Pfam" id="PF00271">
    <property type="entry name" value="Helicase_C"/>
    <property type="match status" value="1"/>
</dbReference>
<protein>
    <recommendedName>
        <fullName evidence="1">Helicase C-terminal domain-containing protein</fullName>
    </recommendedName>
</protein>
<dbReference type="EMBL" id="HACG01039232">
    <property type="protein sequence ID" value="CEK86097.1"/>
    <property type="molecule type" value="Transcribed_RNA"/>
</dbReference>
<dbReference type="InterPro" id="IPR056149">
    <property type="entry name" value="PRP5/DDX46/KHDC4_KH"/>
</dbReference>
<dbReference type="Pfam" id="PF23469">
    <property type="entry name" value="KH_12"/>
    <property type="match status" value="1"/>
</dbReference>
<dbReference type="Gene3D" id="3.40.50.300">
    <property type="entry name" value="P-loop containing nucleotide triphosphate hydrolases"/>
    <property type="match status" value="1"/>
</dbReference>
<evidence type="ECO:0000259" key="1">
    <source>
        <dbReference type="PROSITE" id="PS51194"/>
    </source>
</evidence>